<proteinExistence type="predicted"/>
<dbReference type="Gene3D" id="3.40.50.150">
    <property type="entry name" value="Vaccinia Virus protein VP39"/>
    <property type="match status" value="1"/>
</dbReference>
<dbReference type="Pfam" id="PF04816">
    <property type="entry name" value="TrmK"/>
    <property type="match status" value="1"/>
</dbReference>
<dbReference type="PANTHER" id="PTHR38451">
    <property type="entry name" value="TRNA (ADENINE(22)-N(1))-METHYLTRANSFERASE"/>
    <property type="match status" value="1"/>
</dbReference>
<dbReference type="Proteomes" id="UP000673375">
    <property type="component" value="Unassembled WGS sequence"/>
</dbReference>
<dbReference type="RefSeq" id="WP_209558269.1">
    <property type="nucleotide sequence ID" value="NZ_JAEDXU010000008.1"/>
</dbReference>
<keyword evidence="1" id="KW-0175">Coiled coil</keyword>
<evidence type="ECO:0000313" key="2">
    <source>
        <dbReference type="EMBL" id="MBP1047486.1"/>
    </source>
</evidence>
<dbReference type="InterPro" id="IPR029063">
    <property type="entry name" value="SAM-dependent_MTases_sf"/>
</dbReference>
<dbReference type="PANTHER" id="PTHR38451:SF1">
    <property type="entry name" value="TRNA (ADENINE(22)-N(1))-METHYLTRANSFERASE"/>
    <property type="match status" value="1"/>
</dbReference>
<reference evidence="2 3" key="1">
    <citation type="submission" date="2020-12" db="EMBL/GenBank/DDBJ databases">
        <title>Vagococcus allomyrinae sp. nov. and Enterococcus lavae sp. nov., isolated from the larvae of Allomyrina dichotoma.</title>
        <authorList>
            <person name="Lee S.D."/>
        </authorList>
    </citation>
    <scope>NUCLEOTIDE SEQUENCE [LARGE SCALE GENOMIC DNA]</scope>
    <source>
        <strain evidence="2 3">BWM-S5</strain>
    </source>
</reference>
<dbReference type="EMBL" id="JAEDXU010000008">
    <property type="protein sequence ID" value="MBP1047486.1"/>
    <property type="molecule type" value="Genomic_DNA"/>
</dbReference>
<feature type="coiled-coil region" evidence="1">
    <location>
        <begin position="190"/>
        <end position="231"/>
    </location>
</feature>
<evidence type="ECO:0000256" key="1">
    <source>
        <dbReference type="SAM" id="Coils"/>
    </source>
</evidence>
<evidence type="ECO:0000313" key="3">
    <source>
        <dbReference type="Proteomes" id="UP000673375"/>
    </source>
</evidence>
<gene>
    <name evidence="2" type="ORF">I6N96_14465</name>
</gene>
<comment type="caution">
    <text evidence="2">The sequence shown here is derived from an EMBL/GenBank/DDBJ whole genome shotgun (WGS) entry which is preliminary data.</text>
</comment>
<accession>A0ABS4CMY9</accession>
<dbReference type="InterPro" id="IPR006901">
    <property type="entry name" value="TrmK"/>
</dbReference>
<protein>
    <submittedName>
        <fullName evidence="2">tRNA (Adenine-N(1))-methyltransferase</fullName>
    </submittedName>
</protein>
<dbReference type="SUPFAM" id="SSF53335">
    <property type="entry name" value="S-adenosyl-L-methionine-dependent methyltransferases"/>
    <property type="match status" value="1"/>
</dbReference>
<organism evidence="2 3">
    <name type="scientific">Enterococcus larvae</name>
    <dbReference type="NCBI Taxonomy" id="2794352"/>
    <lineage>
        <taxon>Bacteria</taxon>
        <taxon>Bacillati</taxon>
        <taxon>Bacillota</taxon>
        <taxon>Bacilli</taxon>
        <taxon>Lactobacillales</taxon>
        <taxon>Enterococcaceae</taxon>
        <taxon>Enterococcus</taxon>
    </lineage>
</organism>
<dbReference type="Gene3D" id="1.10.287.1890">
    <property type="match status" value="1"/>
</dbReference>
<keyword evidence="3" id="KW-1185">Reference proteome</keyword>
<dbReference type="PIRSF" id="PIRSF018637">
    <property type="entry name" value="TrmK"/>
    <property type="match status" value="1"/>
</dbReference>
<name>A0ABS4CMY9_9ENTE</name>
<sequence length="234" mass="26368">MNENQLSKRLERVGELVPVGSRLADIGSDHAYLPVALMLQGKIEYAVAGEVVKGPYESAEKQVRKNGLSEKIIVRLADGLDAVKAEDEINAVSICGMGGILIRDILEKGRATSHLNGNEMLILQPNVGEKVLRSWLMAQGYTILSEEILEENQKIYEIICAERKSAAAVYTEEELTFGPLLLQSRGNVFMKKWQREIAQRRNVVEQLKKSKINQQQKIIELEQEINRIEEVLEK</sequence>